<name>A0A449AUV0_9BACT</name>
<keyword evidence="2" id="KW-1185">Reference proteome</keyword>
<dbReference type="Proteomes" id="UP000290815">
    <property type="component" value="Chromosome"/>
</dbReference>
<gene>
    <name evidence="1" type="ORF">NCTC10194_00270</name>
</gene>
<protein>
    <submittedName>
        <fullName evidence="1">Uncharacterized protein</fullName>
    </submittedName>
</protein>
<evidence type="ECO:0000313" key="2">
    <source>
        <dbReference type="Proteomes" id="UP000290815"/>
    </source>
</evidence>
<dbReference type="KEGG" id="mgly:NCTC10194_00270"/>
<evidence type="ECO:0000313" key="1">
    <source>
        <dbReference type="EMBL" id="VEU70266.1"/>
    </source>
</evidence>
<accession>A0A449AUV0</accession>
<sequence length="88" mass="10069">MYKRKIWECQKNGGTTSLPGIKTLSQGTTEEEMAKFVKILEDMALYVETMIKAFALEPKDEAVKAVWLADPQNNNTHVVGTTRMEWLY</sequence>
<dbReference type="AlphaFoldDB" id="A0A449AUV0"/>
<dbReference type="EMBL" id="LR215024">
    <property type="protein sequence ID" value="VEU70266.1"/>
    <property type="molecule type" value="Genomic_DNA"/>
</dbReference>
<reference evidence="1 2" key="1">
    <citation type="submission" date="2019-01" db="EMBL/GenBank/DDBJ databases">
        <authorList>
            <consortium name="Pathogen Informatics"/>
        </authorList>
    </citation>
    <scope>NUCLEOTIDE SEQUENCE [LARGE SCALE GENOMIC DNA]</scope>
    <source>
        <strain evidence="1 2">NCTC10194</strain>
    </source>
</reference>
<organism evidence="1 2">
    <name type="scientific">Mycoplasmopsis glycophila</name>
    <dbReference type="NCBI Taxonomy" id="171285"/>
    <lineage>
        <taxon>Bacteria</taxon>
        <taxon>Bacillati</taxon>
        <taxon>Mycoplasmatota</taxon>
        <taxon>Mycoplasmoidales</taxon>
        <taxon>Metamycoplasmataceae</taxon>
        <taxon>Mycoplasmopsis</taxon>
    </lineage>
</organism>
<proteinExistence type="predicted"/>
<dbReference type="RefSeq" id="WP_027333834.1">
    <property type="nucleotide sequence ID" value="NZ_LR215024.1"/>
</dbReference>